<feature type="transmembrane region" description="Helical" evidence="1">
    <location>
        <begin position="122"/>
        <end position="141"/>
    </location>
</feature>
<dbReference type="PANTHER" id="PTHR22941">
    <property type="entry name" value="SERPENTINE RECEPTOR"/>
    <property type="match status" value="1"/>
</dbReference>
<dbReference type="EMBL" id="DS268409">
    <property type="protein sequence ID" value="EFO95599.1"/>
    <property type="molecule type" value="Genomic_DNA"/>
</dbReference>
<feature type="transmembrane region" description="Helical" evidence="1">
    <location>
        <begin position="226"/>
        <end position="249"/>
    </location>
</feature>
<keyword evidence="1" id="KW-0472">Membrane</keyword>
<dbReference type="InParanoid" id="E3LIW8"/>
<proteinExistence type="predicted"/>
<sequence>MTFHFMSAIQIPIHIFGTYFVIEKTPKSMENVKFSMLLVHFTSVLFDIEMSIFAIPIIIFPITSGYPLGVWYYMGVPTWLMTYTVLTTLTSLGPAIVMFFENQYNYLVRVDSETQSRKIKRAFHYFINYFLSFTTCVPPFFLLPTSEEARHIAREKLPCLPSRIVDNLRLFMLGSEKLLGTCIAIFLIISWAQVILLFFGTAQYLFKAKIMSRQTSRLQKQFFKAICLQITIPFIVITIPAVHVVSTIFTGNLDLVYSQLSVIVTTTHGLCLTLIVLGIHKPYRDETMKILTCKNVTFAKPSHFLSNSRVHNYK</sequence>
<evidence type="ECO:0000256" key="1">
    <source>
        <dbReference type="SAM" id="Phobius"/>
    </source>
</evidence>
<keyword evidence="1" id="KW-1133">Transmembrane helix</keyword>
<dbReference type="OrthoDB" id="5865150at2759"/>
<keyword evidence="1" id="KW-0812">Transmembrane</keyword>
<gene>
    <name evidence="2" type="primary">Cre-srh-308</name>
    <name evidence="2" type="ORF">CRE_09446</name>
</gene>
<dbReference type="InterPro" id="IPR019422">
    <property type="entry name" value="7TM_GPCR_serpentine_rcpt_Srh"/>
</dbReference>
<dbReference type="HOGENOM" id="CLU_042960_1_0_1"/>
<dbReference type="AlphaFoldDB" id="E3LIW8"/>
<dbReference type="eggNOG" id="ENOG502TJFA">
    <property type="taxonomic scope" value="Eukaryota"/>
</dbReference>
<dbReference type="InterPro" id="IPR053220">
    <property type="entry name" value="Nematode_rcpt-like_serp_H"/>
</dbReference>
<evidence type="ECO:0000313" key="2">
    <source>
        <dbReference type="EMBL" id="EFO95599.1"/>
    </source>
</evidence>
<keyword evidence="3" id="KW-1185">Reference proteome</keyword>
<accession>E3LIW8</accession>
<dbReference type="PANTHER" id="PTHR22941:SF308">
    <property type="entry name" value="SERPENTINE RECEPTOR, CLASS H"/>
    <property type="match status" value="1"/>
</dbReference>
<dbReference type="OMA" id="QFFKAIC"/>
<dbReference type="Pfam" id="PF10318">
    <property type="entry name" value="7TM_GPCR_Srh"/>
    <property type="match status" value="1"/>
</dbReference>
<reference evidence="2" key="1">
    <citation type="submission" date="2007-07" db="EMBL/GenBank/DDBJ databases">
        <title>PCAP assembly of the Caenorhabditis remanei genome.</title>
        <authorList>
            <consortium name="The Caenorhabditis remanei Sequencing Consortium"/>
            <person name="Wilson R.K."/>
        </authorList>
    </citation>
    <scope>NUCLEOTIDE SEQUENCE [LARGE SCALE GENOMIC DNA]</scope>
    <source>
        <strain evidence="2">PB4641</strain>
    </source>
</reference>
<feature type="transmembrane region" description="Helical" evidence="1">
    <location>
        <begin position="255"/>
        <end position="279"/>
    </location>
</feature>
<organism evidence="3">
    <name type="scientific">Caenorhabditis remanei</name>
    <name type="common">Caenorhabditis vulgaris</name>
    <dbReference type="NCBI Taxonomy" id="31234"/>
    <lineage>
        <taxon>Eukaryota</taxon>
        <taxon>Metazoa</taxon>
        <taxon>Ecdysozoa</taxon>
        <taxon>Nematoda</taxon>
        <taxon>Chromadorea</taxon>
        <taxon>Rhabditida</taxon>
        <taxon>Rhabditina</taxon>
        <taxon>Rhabditomorpha</taxon>
        <taxon>Rhabditoidea</taxon>
        <taxon>Rhabditidae</taxon>
        <taxon>Peloderinae</taxon>
        <taxon>Caenorhabditis</taxon>
    </lineage>
</organism>
<protein>
    <submittedName>
        <fullName evidence="2">CRE-SRH-308 protein</fullName>
    </submittedName>
</protein>
<dbReference type="Proteomes" id="UP000008281">
    <property type="component" value="Unassembled WGS sequence"/>
</dbReference>
<feature type="transmembrane region" description="Helical" evidence="1">
    <location>
        <begin position="80"/>
        <end position="101"/>
    </location>
</feature>
<evidence type="ECO:0000313" key="3">
    <source>
        <dbReference type="Proteomes" id="UP000008281"/>
    </source>
</evidence>
<feature type="transmembrane region" description="Helical" evidence="1">
    <location>
        <begin position="34"/>
        <end position="60"/>
    </location>
</feature>
<feature type="transmembrane region" description="Helical" evidence="1">
    <location>
        <begin position="178"/>
        <end position="206"/>
    </location>
</feature>
<name>E3LIW8_CAERE</name>